<sequence>MHPRASLSCLSPSTECISLAAAKLGRQVAALHAQLGAMSRQGPRGSMAKCSRCSGIKIGKRASMAELGALHGGGHGASIALLARQHEQRRGTRGSGGALAGAAAEELKSMSSGALMEAAARGAGAALPAWAAVAAWSRGSGSRACPRT</sequence>
<protein>
    <submittedName>
        <fullName evidence="1">Uncharacterized protein</fullName>
    </submittedName>
</protein>
<comment type="caution">
    <text evidence="1">The sequence shown here is derived from an EMBL/GenBank/DDBJ whole genome shotgun (WGS) entry which is preliminary data.</text>
</comment>
<gene>
    <name evidence="1" type="ORF">PVAP13_3KG266614</name>
</gene>
<dbReference type="AlphaFoldDB" id="A0A8T0UUK2"/>
<reference evidence="1" key="1">
    <citation type="submission" date="2020-05" db="EMBL/GenBank/DDBJ databases">
        <title>WGS assembly of Panicum virgatum.</title>
        <authorList>
            <person name="Lovell J.T."/>
            <person name="Jenkins J."/>
            <person name="Shu S."/>
            <person name="Juenger T.E."/>
            <person name="Schmutz J."/>
        </authorList>
    </citation>
    <scope>NUCLEOTIDE SEQUENCE</scope>
    <source>
        <strain evidence="1">AP13</strain>
    </source>
</reference>
<name>A0A8T0UUK2_PANVG</name>
<keyword evidence="2" id="KW-1185">Reference proteome</keyword>
<organism evidence="1 2">
    <name type="scientific">Panicum virgatum</name>
    <name type="common">Blackwell switchgrass</name>
    <dbReference type="NCBI Taxonomy" id="38727"/>
    <lineage>
        <taxon>Eukaryota</taxon>
        <taxon>Viridiplantae</taxon>
        <taxon>Streptophyta</taxon>
        <taxon>Embryophyta</taxon>
        <taxon>Tracheophyta</taxon>
        <taxon>Spermatophyta</taxon>
        <taxon>Magnoliopsida</taxon>
        <taxon>Liliopsida</taxon>
        <taxon>Poales</taxon>
        <taxon>Poaceae</taxon>
        <taxon>PACMAD clade</taxon>
        <taxon>Panicoideae</taxon>
        <taxon>Panicodae</taxon>
        <taxon>Paniceae</taxon>
        <taxon>Panicinae</taxon>
        <taxon>Panicum</taxon>
        <taxon>Panicum sect. Hiantes</taxon>
    </lineage>
</organism>
<proteinExistence type="predicted"/>
<evidence type="ECO:0000313" key="1">
    <source>
        <dbReference type="EMBL" id="KAG2627971.1"/>
    </source>
</evidence>
<dbReference type="EMBL" id="CM029041">
    <property type="protein sequence ID" value="KAG2627971.1"/>
    <property type="molecule type" value="Genomic_DNA"/>
</dbReference>
<accession>A0A8T0UUK2</accession>
<evidence type="ECO:0000313" key="2">
    <source>
        <dbReference type="Proteomes" id="UP000823388"/>
    </source>
</evidence>
<dbReference type="Proteomes" id="UP000823388">
    <property type="component" value="Chromosome 3K"/>
</dbReference>